<organism evidence="2 3">
    <name type="scientific">Araneus ventricosus</name>
    <name type="common">Orbweaver spider</name>
    <name type="synonym">Epeira ventricosa</name>
    <dbReference type="NCBI Taxonomy" id="182803"/>
    <lineage>
        <taxon>Eukaryota</taxon>
        <taxon>Metazoa</taxon>
        <taxon>Ecdysozoa</taxon>
        <taxon>Arthropoda</taxon>
        <taxon>Chelicerata</taxon>
        <taxon>Arachnida</taxon>
        <taxon>Araneae</taxon>
        <taxon>Araneomorphae</taxon>
        <taxon>Entelegynae</taxon>
        <taxon>Araneoidea</taxon>
        <taxon>Araneidae</taxon>
        <taxon>Araneus</taxon>
    </lineage>
</organism>
<evidence type="ECO:0000313" key="3">
    <source>
        <dbReference type="Proteomes" id="UP000499080"/>
    </source>
</evidence>
<name>A0A4Y2T3I7_ARAVE</name>
<comment type="caution">
    <text evidence="2">The sequence shown here is derived from an EMBL/GenBank/DDBJ whole genome shotgun (WGS) entry which is preliminary data.</text>
</comment>
<protein>
    <submittedName>
        <fullName evidence="2">Uncharacterized protein</fullName>
    </submittedName>
</protein>
<proteinExistence type="predicted"/>
<sequence>MCALKSSIGTVPFLEIVADSAALSACSLPSIPTIQDLTASLEAERLEKNNLPSAVRELEALQAPIAADPFEIAEDKAPAAEGAVEIVEEPDIPNMDVVDIVTPPGAPQLNDDDPQPAPQVAQSRTPIPPYTHNVHIKQINTPLRLNYVDVRVLNRIVDELNALYEEINNRNSAAPRITKALYMRVTGQFLGEEAHSLTTSNTAELRRILANAQRLARSKRRRTVIDADMPLSLPET</sequence>
<feature type="region of interest" description="Disordered" evidence="1">
    <location>
        <begin position="104"/>
        <end position="131"/>
    </location>
</feature>
<evidence type="ECO:0000313" key="2">
    <source>
        <dbReference type="EMBL" id="GBN93999.1"/>
    </source>
</evidence>
<reference evidence="2 3" key="1">
    <citation type="journal article" date="2019" name="Sci. Rep.">
        <title>Orb-weaving spider Araneus ventricosus genome elucidates the spidroin gene catalogue.</title>
        <authorList>
            <person name="Kono N."/>
            <person name="Nakamura H."/>
            <person name="Ohtoshi R."/>
            <person name="Moran D.A.P."/>
            <person name="Shinohara A."/>
            <person name="Yoshida Y."/>
            <person name="Fujiwara M."/>
            <person name="Mori M."/>
            <person name="Tomita M."/>
            <person name="Arakawa K."/>
        </authorList>
    </citation>
    <scope>NUCLEOTIDE SEQUENCE [LARGE SCALE GENOMIC DNA]</scope>
</reference>
<keyword evidence="3" id="KW-1185">Reference proteome</keyword>
<evidence type="ECO:0000256" key="1">
    <source>
        <dbReference type="SAM" id="MobiDB-lite"/>
    </source>
</evidence>
<dbReference type="EMBL" id="BGPR01025249">
    <property type="protein sequence ID" value="GBN93999.1"/>
    <property type="molecule type" value="Genomic_DNA"/>
</dbReference>
<gene>
    <name evidence="2" type="ORF">AVEN_75929_1</name>
</gene>
<dbReference type="AlphaFoldDB" id="A0A4Y2T3I7"/>
<accession>A0A4Y2T3I7</accession>
<dbReference type="Proteomes" id="UP000499080">
    <property type="component" value="Unassembled WGS sequence"/>
</dbReference>